<protein>
    <submittedName>
        <fullName evidence="2">Uncharacterized protein</fullName>
    </submittedName>
</protein>
<organism evidence="2 3">
    <name type="scientific">Rhizopus azygosporus</name>
    <name type="common">Rhizopus microsporus var. azygosporus</name>
    <dbReference type="NCBI Taxonomy" id="86630"/>
    <lineage>
        <taxon>Eukaryota</taxon>
        <taxon>Fungi</taxon>
        <taxon>Fungi incertae sedis</taxon>
        <taxon>Mucoromycota</taxon>
        <taxon>Mucoromycotina</taxon>
        <taxon>Mucoromycetes</taxon>
        <taxon>Mucorales</taxon>
        <taxon>Mucorineae</taxon>
        <taxon>Rhizopodaceae</taxon>
        <taxon>Rhizopus</taxon>
    </lineage>
</organism>
<keyword evidence="3" id="KW-1185">Reference proteome</keyword>
<feature type="region of interest" description="Disordered" evidence="1">
    <location>
        <begin position="1"/>
        <end position="25"/>
    </location>
</feature>
<dbReference type="AlphaFoldDB" id="A0A367IUU5"/>
<dbReference type="EMBL" id="PJQL01003423">
    <property type="protein sequence ID" value="RCH81463.1"/>
    <property type="molecule type" value="Genomic_DNA"/>
</dbReference>
<accession>A0A367IUU5</accession>
<sequence length="88" mass="9837">MNHEGRSKSVGRAIRAASRRTKRSFSERSKNCSLVSGTGLIGKEESTFDLLMVFIENCKQIAHKRGFSIGSEMHKLQQPVHHLANIIS</sequence>
<comment type="caution">
    <text evidence="2">The sequence shown here is derived from an EMBL/GenBank/DDBJ whole genome shotgun (WGS) entry which is preliminary data.</text>
</comment>
<feature type="non-terminal residue" evidence="2">
    <location>
        <position position="88"/>
    </location>
</feature>
<evidence type="ECO:0000256" key="1">
    <source>
        <dbReference type="SAM" id="MobiDB-lite"/>
    </source>
</evidence>
<proteinExistence type="predicted"/>
<gene>
    <name evidence="2" type="ORF">CU097_004404</name>
</gene>
<evidence type="ECO:0000313" key="3">
    <source>
        <dbReference type="Proteomes" id="UP000252139"/>
    </source>
</evidence>
<reference evidence="2 3" key="1">
    <citation type="journal article" date="2018" name="G3 (Bethesda)">
        <title>Phylogenetic and Phylogenomic Definition of Rhizopus Species.</title>
        <authorList>
            <person name="Gryganskyi A.P."/>
            <person name="Golan J."/>
            <person name="Dolatabadi S."/>
            <person name="Mondo S."/>
            <person name="Robb S."/>
            <person name="Idnurm A."/>
            <person name="Muszewska A."/>
            <person name="Steczkiewicz K."/>
            <person name="Masonjones S."/>
            <person name="Liao H.L."/>
            <person name="Gajdeczka M.T."/>
            <person name="Anike F."/>
            <person name="Vuek A."/>
            <person name="Anishchenko I.M."/>
            <person name="Voigt K."/>
            <person name="de Hoog G.S."/>
            <person name="Smith M.E."/>
            <person name="Heitman J."/>
            <person name="Vilgalys R."/>
            <person name="Stajich J.E."/>
        </authorList>
    </citation>
    <scope>NUCLEOTIDE SEQUENCE [LARGE SCALE GENOMIC DNA]</scope>
    <source>
        <strain evidence="2 3">CBS 357.93</strain>
    </source>
</reference>
<dbReference type="Proteomes" id="UP000252139">
    <property type="component" value="Unassembled WGS sequence"/>
</dbReference>
<evidence type="ECO:0000313" key="2">
    <source>
        <dbReference type="EMBL" id="RCH81463.1"/>
    </source>
</evidence>
<name>A0A367IUU5_RHIAZ</name>